<dbReference type="PIRSF" id="PIRSF000445">
    <property type="entry name" value="4pyrrol_synth_GluRdtase"/>
    <property type="match status" value="1"/>
</dbReference>
<organism evidence="15 16">
    <name type="scientific">Hypericibacter adhaerens</name>
    <dbReference type="NCBI Taxonomy" id="2602016"/>
    <lineage>
        <taxon>Bacteria</taxon>
        <taxon>Pseudomonadati</taxon>
        <taxon>Pseudomonadota</taxon>
        <taxon>Alphaproteobacteria</taxon>
        <taxon>Rhodospirillales</taxon>
        <taxon>Dongiaceae</taxon>
        <taxon>Hypericibacter</taxon>
    </lineage>
</organism>
<dbReference type="SUPFAM" id="SSF69075">
    <property type="entry name" value="Glutamyl tRNA-reductase dimerization domain"/>
    <property type="match status" value="1"/>
</dbReference>
<dbReference type="InterPro" id="IPR015895">
    <property type="entry name" value="4pyrrol_synth_GluRdtase_N"/>
</dbReference>
<dbReference type="GO" id="GO:0019353">
    <property type="term" value="P:protoporphyrinogen IX biosynthetic process from glutamate"/>
    <property type="evidence" value="ECO:0007669"/>
    <property type="project" value="TreeGrafter"/>
</dbReference>
<evidence type="ECO:0000256" key="4">
    <source>
        <dbReference type="ARBA" id="ARBA00022857"/>
    </source>
</evidence>
<dbReference type="RefSeq" id="WP_151119574.1">
    <property type="nucleotide sequence ID" value="NZ_CP042582.1"/>
</dbReference>
<comment type="miscellaneous">
    <text evidence="8">During catalysis, the active site Cys acts as a nucleophile attacking the alpha-carbonyl group of tRNA-bound glutamate with the formation of a thioester intermediate between enzyme and glutamate, and the concomitant release of tRNA(Glu). The thioester intermediate is finally reduced by direct hydride transfer from NADPH, to form the product GSA.</text>
</comment>
<protein>
    <recommendedName>
        <fullName evidence="3 8">Glutamyl-tRNA reductase</fullName>
        <shortName evidence="8">GluTR</shortName>
        <ecNumber evidence="3 8">1.2.1.70</ecNumber>
    </recommendedName>
</protein>
<dbReference type="InterPro" id="IPR015896">
    <property type="entry name" value="4pyrrol_synth_GluRdtase_dimer"/>
</dbReference>
<evidence type="ECO:0000256" key="8">
    <source>
        <dbReference type="HAMAP-Rule" id="MF_00087"/>
    </source>
</evidence>
<feature type="binding site" evidence="8">
    <location>
        <begin position="124"/>
        <end position="126"/>
    </location>
    <ligand>
        <name>substrate</name>
    </ligand>
</feature>
<evidence type="ECO:0000256" key="1">
    <source>
        <dbReference type="ARBA" id="ARBA00005059"/>
    </source>
</evidence>
<dbReference type="HAMAP" id="MF_00087">
    <property type="entry name" value="Glu_tRNA_reductase"/>
    <property type="match status" value="1"/>
</dbReference>
<sequence>MPEPRSARSSVQDLLLVGASHRGATAALRERLFLDGSAAPAILQRLKQQGFGQALTVVTSDRCELYVFHPDPARGAAALRAILAASAGLAPELVSAQLFERRGVTALRHLFSVAASLDSPVPGEPQVLEQLKANHRSSIEAGLVGPELEAMLQAAYVTAGRVRSETPLAEQPVSMATAAIDVARELFGDLGRCSALMLGIGEMGERMAAELQKGGLTRLTVTHPAAARAELTARRLGCHFRDWAELDAALAAADIVIAALGAGRVVVTTEAVKAALKARRHKPMLLLDAALPPDIEAAVGELDDAFRYDLDDLERLAMEGRTPRGSAATRRQAAETAARILAEETARFEARYAEPGYAPALAALRAELEAERAKALAEAGGDAEAATRLLVNRLLQRPEAALKAVAGEGKDASTLAALLGRLFGIDGSTKEKT</sequence>
<evidence type="ECO:0000259" key="14">
    <source>
        <dbReference type="Pfam" id="PF05201"/>
    </source>
</evidence>
<reference evidence="15 16" key="1">
    <citation type="submission" date="2019-08" db="EMBL/GenBank/DDBJ databases">
        <title>Hyperibacter terrae gen. nov., sp. nov. and Hyperibacter viscosus sp. nov., two new members in the family Rhodospirillaceae isolated from the rhizosphere of Hypericum perforatum.</title>
        <authorList>
            <person name="Noviana Z."/>
        </authorList>
    </citation>
    <scope>NUCLEOTIDE SEQUENCE [LARGE SCALE GENOMIC DNA]</scope>
    <source>
        <strain evidence="15 16">R5959</strain>
    </source>
</reference>
<comment type="pathway">
    <text evidence="1 8 11">Porphyrin-containing compound metabolism; protoporphyrin-IX biosynthesis; 5-aminolevulinate from L-glutamyl-tRNA(Glu): step 1/2.</text>
</comment>
<feature type="site" description="Important for activity" evidence="8 10">
    <location>
        <position position="109"/>
    </location>
</feature>
<dbReference type="InterPro" id="IPR036291">
    <property type="entry name" value="NAD(P)-bd_dom_sf"/>
</dbReference>
<evidence type="ECO:0000256" key="11">
    <source>
        <dbReference type="RuleBase" id="RU000584"/>
    </source>
</evidence>
<dbReference type="Proteomes" id="UP000325797">
    <property type="component" value="Chromosome"/>
</dbReference>
<evidence type="ECO:0000313" key="15">
    <source>
        <dbReference type="EMBL" id="QEX24281.1"/>
    </source>
</evidence>
<comment type="domain">
    <text evidence="8">Possesses an unusual extended V-shaped dimeric structure with each monomer consisting of three distinct domains arranged along a curved 'spinal' alpha-helix. The N-terminal catalytic domain specifically recognizes the glutamate moiety of the substrate. The second domain is the NADPH-binding domain, and the third C-terminal domain is responsible for dimerization.</text>
</comment>
<comment type="caution">
    <text evidence="8">Lacks conserved residue(s) required for the propagation of feature annotation.</text>
</comment>
<feature type="binding site" evidence="8 9">
    <location>
        <begin position="199"/>
        <end position="204"/>
    </location>
    <ligand>
        <name>NADP(+)</name>
        <dbReference type="ChEBI" id="CHEBI:58349"/>
    </ligand>
</feature>
<evidence type="ECO:0000256" key="3">
    <source>
        <dbReference type="ARBA" id="ARBA00012970"/>
    </source>
</evidence>
<dbReference type="Pfam" id="PF01488">
    <property type="entry name" value="Shikimate_DH"/>
    <property type="match status" value="1"/>
</dbReference>
<evidence type="ECO:0000256" key="2">
    <source>
        <dbReference type="ARBA" id="ARBA00005916"/>
    </source>
</evidence>
<dbReference type="UniPathway" id="UPA00251">
    <property type="reaction ID" value="UER00316"/>
</dbReference>
<keyword evidence="5 8" id="KW-0560">Oxidoreductase</keyword>
<gene>
    <name evidence="8 15" type="primary">hemA</name>
    <name evidence="15" type="ORF">FRZ61_42220</name>
</gene>
<dbReference type="InterPro" id="IPR000343">
    <property type="entry name" value="4pyrrol_synth_GluRdtase"/>
</dbReference>
<dbReference type="Pfam" id="PF00745">
    <property type="entry name" value="GlutR_dimer"/>
    <property type="match status" value="1"/>
</dbReference>
<evidence type="ECO:0000259" key="12">
    <source>
        <dbReference type="Pfam" id="PF00745"/>
    </source>
</evidence>
<dbReference type="SUPFAM" id="SSF69742">
    <property type="entry name" value="Glutamyl tRNA-reductase catalytic, N-terminal domain"/>
    <property type="match status" value="1"/>
</dbReference>
<name>A0A5J6N3B6_9PROT</name>
<feature type="domain" description="Quinate/shikimate 5-dehydrogenase/glutamyl-tRNA reductase" evidence="13">
    <location>
        <begin position="182"/>
        <end position="315"/>
    </location>
</feature>
<dbReference type="Pfam" id="PF05201">
    <property type="entry name" value="GlutR_N"/>
    <property type="match status" value="1"/>
</dbReference>
<evidence type="ECO:0000256" key="6">
    <source>
        <dbReference type="ARBA" id="ARBA00023244"/>
    </source>
</evidence>
<evidence type="ECO:0000256" key="10">
    <source>
        <dbReference type="PIRSR" id="PIRSR000445-4"/>
    </source>
</evidence>
<dbReference type="GO" id="GO:0050661">
    <property type="term" value="F:NADP binding"/>
    <property type="evidence" value="ECO:0007669"/>
    <property type="project" value="InterPro"/>
</dbReference>
<feature type="domain" description="Tetrapyrrole biosynthesis glutamyl-tRNA reductase dimerisation" evidence="12">
    <location>
        <begin position="337"/>
        <end position="425"/>
    </location>
</feature>
<dbReference type="PANTHER" id="PTHR43013">
    <property type="entry name" value="GLUTAMYL-TRNA REDUCTASE"/>
    <property type="match status" value="1"/>
</dbReference>
<evidence type="ECO:0000259" key="13">
    <source>
        <dbReference type="Pfam" id="PF01488"/>
    </source>
</evidence>
<dbReference type="Gene3D" id="3.40.50.720">
    <property type="entry name" value="NAD(P)-binding Rossmann-like Domain"/>
    <property type="match status" value="1"/>
</dbReference>
<comment type="subunit">
    <text evidence="8">Homodimer.</text>
</comment>
<dbReference type="GO" id="GO:0008883">
    <property type="term" value="F:glutamyl-tRNA reductase activity"/>
    <property type="evidence" value="ECO:0007669"/>
    <property type="project" value="UniProtKB-UniRule"/>
</dbReference>
<keyword evidence="4 8" id="KW-0521">NADP</keyword>
<dbReference type="AlphaFoldDB" id="A0A5J6N3B6"/>
<comment type="catalytic activity">
    <reaction evidence="7 8 11">
        <text>(S)-4-amino-5-oxopentanoate + tRNA(Glu) + NADP(+) = L-glutamyl-tRNA(Glu) + NADPH + H(+)</text>
        <dbReference type="Rhea" id="RHEA:12344"/>
        <dbReference type="Rhea" id="RHEA-COMP:9663"/>
        <dbReference type="Rhea" id="RHEA-COMP:9680"/>
        <dbReference type="ChEBI" id="CHEBI:15378"/>
        <dbReference type="ChEBI" id="CHEBI:57501"/>
        <dbReference type="ChEBI" id="CHEBI:57783"/>
        <dbReference type="ChEBI" id="CHEBI:58349"/>
        <dbReference type="ChEBI" id="CHEBI:78442"/>
        <dbReference type="ChEBI" id="CHEBI:78520"/>
        <dbReference type="EC" id="1.2.1.70"/>
    </reaction>
</comment>
<dbReference type="InterPro" id="IPR036343">
    <property type="entry name" value="GluRdtase_N_sf"/>
</dbReference>
<keyword evidence="6 8" id="KW-0627">Porphyrin biosynthesis</keyword>
<evidence type="ECO:0000256" key="9">
    <source>
        <dbReference type="PIRSR" id="PIRSR000445-3"/>
    </source>
</evidence>
<evidence type="ECO:0000313" key="16">
    <source>
        <dbReference type="Proteomes" id="UP000325797"/>
    </source>
</evidence>
<proteinExistence type="inferred from homology"/>
<dbReference type="NCBIfam" id="TIGR01035">
    <property type="entry name" value="hemA"/>
    <property type="match status" value="1"/>
</dbReference>
<dbReference type="Gene3D" id="3.30.460.30">
    <property type="entry name" value="Glutamyl-tRNA reductase, N-terminal domain"/>
    <property type="match status" value="1"/>
</dbReference>
<feature type="domain" description="Glutamyl-tRNA reductase N-terminal" evidence="14">
    <location>
        <begin position="17"/>
        <end position="166"/>
    </location>
</feature>
<evidence type="ECO:0000256" key="5">
    <source>
        <dbReference type="ARBA" id="ARBA00023002"/>
    </source>
</evidence>
<dbReference type="SUPFAM" id="SSF51735">
    <property type="entry name" value="NAD(P)-binding Rossmann-fold domains"/>
    <property type="match status" value="1"/>
</dbReference>
<dbReference type="InterPro" id="IPR036453">
    <property type="entry name" value="GluRdtase_dimer_dom_sf"/>
</dbReference>
<dbReference type="OrthoDB" id="110209at2"/>
<evidence type="ECO:0000256" key="7">
    <source>
        <dbReference type="ARBA" id="ARBA00047464"/>
    </source>
</evidence>
<comment type="similarity">
    <text evidence="2 8 11">Belongs to the glutamyl-tRNA reductase family.</text>
</comment>
<dbReference type="EC" id="1.2.1.70" evidence="3 8"/>
<dbReference type="InterPro" id="IPR006151">
    <property type="entry name" value="Shikm_DH/Glu-tRNA_Rdtase"/>
</dbReference>
<dbReference type="KEGG" id="hadh:FRZ61_42220"/>
<feature type="binding site" evidence="8">
    <location>
        <position position="119"/>
    </location>
    <ligand>
        <name>substrate</name>
    </ligand>
</feature>
<keyword evidence="16" id="KW-1185">Reference proteome</keyword>
<comment type="function">
    <text evidence="8">Catalyzes the NADPH-dependent reduction of glutamyl-tRNA(Glu) to glutamate 1-semialdehyde (GSA).</text>
</comment>
<accession>A0A5J6N3B6</accession>
<dbReference type="EMBL" id="CP042582">
    <property type="protein sequence ID" value="QEX24281.1"/>
    <property type="molecule type" value="Genomic_DNA"/>
</dbReference>
<dbReference type="PANTHER" id="PTHR43013:SF1">
    <property type="entry name" value="GLUTAMYL-TRNA REDUCTASE"/>
    <property type="match status" value="1"/>
</dbReference>
<feature type="binding site" evidence="8">
    <location>
        <position position="130"/>
    </location>
    <ligand>
        <name>substrate</name>
    </ligand>
</feature>